<keyword evidence="4" id="KW-0067">ATP-binding</keyword>
<dbReference type="InterPro" id="IPR008271">
    <property type="entry name" value="Ser/Thr_kinase_AS"/>
</dbReference>
<gene>
    <name evidence="7" type="ORF">DEH84_03290</name>
</gene>
<keyword evidence="3 7" id="KW-0418">Kinase</keyword>
<keyword evidence="8" id="KW-1185">Reference proteome</keyword>
<keyword evidence="7" id="KW-0723">Serine/threonine-protein kinase</keyword>
<reference evidence="7 8" key="1">
    <citation type="submission" date="2018-05" db="EMBL/GenBank/DDBJ databases">
        <title>complete genome sequence of Aquabacterium olei NBRC 110486.</title>
        <authorList>
            <person name="Tang B."/>
            <person name="Chang J."/>
            <person name="Zhang L."/>
            <person name="Yang H."/>
        </authorList>
    </citation>
    <scope>NUCLEOTIDE SEQUENCE [LARGE SCALE GENOMIC DNA]</scope>
    <source>
        <strain evidence="7 8">NBRC 110486</strain>
    </source>
</reference>
<evidence type="ECO:0000256" key="4">
    <source>
        <dbReference type="ARBA" id="ARBA00022840"/>
    </source>
</evidence>
<feature type="domain" description="Protein kinase" evidence="6">
    <location>
        <begin position="101"/>
        <end position="371"/>
    </location>
</feature>
<dbReference type="PANTHER" id="PTHR43289:SF6">
    <property type="entry name" value="SERINE_THREONINE-PROTEIN KINASE NEKL-3"/>
    <property type="match status" value="1"/>
</dbReference>
<evidence type="ECO:0000256" key="1">
    <source>
        <dbReference type="ARBA" id="ARBA00022679"/>
    </source>
</evidence>
<dbReference type="InterPro" id="IPR011009">
    <property type="entry name" value="Kinase-like_dom_sf"/>
</dbReference>
<dbReference type="AlphaFoldDB" id="A0A2U8FQ74"/>
<dbReference type="KEGG" id="aon:DEH84_03290"/>
<dbReference type="PROSITE" id="PS00108">
    <property type="entry name" value="PROTEIN_KINASE_ST"/>
    <property type="match status" value="1"/>
</dbReference>
<name>A0A2U8FQ74_9BURK</name>
<evidence type="ECO:0000256" key="2">
    <source>
        <dbReference type="ARBA" id="ARBA00022741"/>
    </source>
</evidence>
<evidence type="ECO:0000256" key="3">
    <source>
        <dbReference type="ARBA" id="ARBA00022777"/>
    </source>
</evidence>
<feature type="region of interest" description="Disordered" evidence="5">
    <location>
        <begin position="455"/>
        <end position="486"/>
    </location>
</feature>
<dbReference type="Pfam" id="PF00069">
    <property type="entry name" value="Pkinase"/>
    <property type="match status" value="1"/>
</dbReference>
<keyword evidence="1" id="KW-0808">Transferase</keyword>
<dbReference type="SMART" id="SM00220">
    <property type="entry name" value="S_TKc"/>
    <property type="match status" value="1"/>
</dbReference>
<sequence>MTATSTSTACWTTWRRISVRRKSRPRAPVPAEGAHAGDRRSVSTSPSRPALNAPLDLDLDAPADDDRDTVAETRPLPDPTPSERTPERPDLLPSIGHIGRYALKYVIGEGGLGTVYAAYDPLLSRLIAIKTLHVDLPQADRAQFDALFLNEAKAAGSLNHAHIVTVYDAGASERGPYIAMELLKGKDLRQLLQMGWQPSPIQAALIVRRVADALSYAHHKGVIHRDIKPANIFMVGRTQPRVLDFGIARIRQVESLAQRDDPQSRFQDIAGGSPYYMAPEQMRRLPVDRRVDVYGLGAVLYELLTGRRAIAGDTLEAITDAVLNGPREPVRAVNPAVPQALSGIVERAMARDPDQRTRSARRLAQELRDWLEIAERAQEGLAGHGDAALPKIGRDAAREARSGGTRPHRRLLGGVVAVVGAAAVAGWWMSSTPTARRVAASQVAAVSSTPPPARAAVAESRSLPPLAAPPPASAAVATSGPVEAADTTPGTVRLAISPWGEVAVDGEVKGVTPPLNQLKLAPGRYTVTIRNGEAPVFRQTVEVQPGRELRIRHKF</sequence>
<keyword evidence="2" id="KW-0547">Nucleotide-binding</keyword>
<dbReference type="GO" id="GO:0004674">
    <property type="term" value="F:protein serine/threonine kinase activity"/>
    <property type="evidence" value="ECO:0007669"/>
    <property type="project" value="UniProtKB-KW"/>
</dbReference>
<evidence type="ECO:0000259" key="6">
    <source>
        <dbReference type="PROSITE" id="PS50011"/>
    </source>
</evidence>
<dbReference type="EMBL" id="CP029210">
    <property type="protein sequence ID" value="AWI52554.1"/>
    <property type="molecule type" value="Genomic_DNA"/>
</dbReference>
<evidence type="ECO:0000256" key="5">
    <source>
        <dbReference type="SAM" id="MobiDB-lite"/>
    </source>
</evidence>
<dbReference type="PROSITE" id="PS50011">
    <property type="entry name" value="PROTEIN_KINASE_DOM"/>
    <property type="match status" value="1"/>
</dbReference>
<accession>A0A2U8FQ74</accession>
<dbReference type="InterPro" id="IPR000719">
    <property type="entry name" value="Prot_kinase_dom"/>
</dbReference>
<feature type="compositionally biased region" description="Acidic residues" evidence="5">
    <location>
        <begin position="57"/>
        <end position="67"/>
    </location>
</feature>
<organism evidence="7 8">
    <name type="scientific">Aquabacterium olei</name>
    <dbReference type="NCBI Taxonomy" id="1296669"/>
    <lineage>
        <taxon>Bacteria</taxon>
        <taxon>Pseudomonadati</taxon>
        <taxon>Pseudomonadota</taxon>
        <taxon>Betaproteobacteria</taxon>
        <taxon>Burkholderiales</taxon>
        <taxon>Aquabacterium</taxon>
    </lineage>
</organism>
<dbReference type="PANTHER" id="PTHR43289">
    <property type="entry name" value="MITOGEN-ACTIVATED PROTEIN KINASE KINASE KINASE 20-RELATED"/>
    <property type="match status" value="1"/>
</dbReference>
<protein>
    <submittedName>
        <fullName evidence="7">Serine/threonine protein kinase</fullName>
    </submittedName>
</protein>
<dbReference type="CDD" id="cd14014">
    <property type="entry name" value="STKc_PknB_like"/>
    <property type="match status" value="1"/>
</dbReference>
<feature type="compositionally biased region" description="Low complexity" evidence="5">
    <location>
        <begin position="455"/>
        <end position="465"/>
    </location>
</feature>
<dbReference type="Proteomes" id="UP000244892">
    <property type="component" value="Chromosome"/>
</dbReference>
<proteinExistence type="predicted"/>
<feature type="region of interest" description="Disordered" evidence="5">
    <location>
        <begin position="19"/>
        <end position="92"/>
    </location>
</feature>
<dbReference type="SUPFAM" id="SSF56112">
    <property type="entry name" value="Protein kinase-like (PK-like)"/>
    <property type="match status" value="1"/>
</dbReference>
<evidence type="ECO:0000313" key="8">
    <source>
        <dbReference type="Proteomes" id="UP000244892"/>
    </source>
</evidence>
<dbReference type="GO" id="GO:0005524">
    <property type="term" value="F:ATP binding"/>
    <property type="evidence" value="ECO:0007669"/>
    <property type="project" value="UniProtKB-KW"/>
</dbReference>
<evidence type="ECO:0000313" key="7">
    <source>
        <dbReference type="EMBL" id="AWI52554.1"/>
    </source>
</evidence>
<dbReference type="Gene3D" id="3.30.200.20">
    <property type="entry name" value="Phosphorylase Kinase, domain 1"/>
    <property type="match status" value="1"/>
</dbReference>
<dbReference type="Gene3D" id="1.10.510.10">
    <property type="entry name" value="Transferase(Phosphotransferase) domain 1"/>
    <property type="match status" value="1"/>
</dbReference>